<organism evidence="3 4">
    <name type="scientific">Streptomyces harbinensis</name>
    <dbReference type="NCBI Taxonomy" id="1176198"/>
    <lineage>
        <taxon>Bacteria</taxon>
        <taxon>Bacillati</taxon>
        <taxon>Actinomycetota</taxon>
        <taxon>Actinomycetes</taxon>
        <taxon>Kitasatosporales</taxon>
        <taxon>Streptomycetaceae</taxon>
        <taxon>Streptomyces</taxon>
    </lineage>
</organism>
<evidence type="ECO:0000313" key="3">
    <source>
        <dbReference type="EMBL" id="SFS97167.1"/>
    </source>
</evidence>
<dbReference type="Proteomes" id="UP000198873">
    <property type="component" value="Unassembled WGS sequence"/>
</dbReference>
<keyword evidence="1" id="KW-0732">Signal</keyword>
<dbReference type="Pfam" id="PF00496">
    <property type="entry name" value="SBP_bac_5"/>
    <property type="match status" value="1"/>
</dbReference>
<dbReference type="GO" id="GO:1904680">
    <property type="term" value="F:peptide transmembrane transporter activity"/>
    <property type="evidence" value="ECO:0007669"/>
    <property type="project" value="TreeGrafter"/>
</dbReference>
<feature type="chain" id="PRO_5011590431" evidence="1">
    <location>
        <begin position="29"/>
        <end position="540"/>
    </location>
</feature>
<feature type="domain" description="Solute-binding protein family 5" evidence="2">
    <location>
        <begin position="79"/>
        <end position="441"/>
    </location>
</feature>
<sequence length="540" mass="57580">MTRAPRTGRPLAACAAAALVLTGCGGTATGGATGGAPDELRIAYGWYPTCFDYAQSNPFALFGRQVLDTLLSENPATGELEPYLAESWETLDAGRAYEFTLREGVTFSNGEELTAEVVADNFRTLWDLAERGVSTTPGAYLRGFEQAEALDARTVRVEFAEPNAGFLQANTEGQFGIIAPESLAAGPEERCAHGTIGSGPFVLAETVQDERIVYERREGYDWAPAAFGHRGEAVPAEVTIRIVPEESLRAAGVLAGEYDLAYSVTEAGLAQAEGRDDVTTVLAPDRSVVNTLVVNTGDPVLADPAVRQAIQRGIDRAELAGTFYGAGVEPATDVVSRGHRFHTDHSALLSHDPELARALLEDAGWATGEDGVRVKDGQRLELSLTYVGTDIGSTVSGWEYLQSRLAGLGIALTLQPVSPAEQSDLRASADWQLAVYQGASRGDADGIAAFYSTDFTHWQGQAPRPEVDALLAEQSATVDPRRRAALVDEAVTTILEQGYGIPLFDSAQVLLARTEVTGLTFPVNAWEPLLYAVGKDGGER</sequence>
<dbReference type="InterPro" id="IPR000914">
    <property type="entry name" value="SBP_5_dom"/>
</dbReference>
<keyword evidence="4" id="KW-1185">Reference proteome</keyword>
<accession>A0A1I6U7F3</accession>
<evidence type="ECO:0000313" key="4">
    <source>
        <dbReference type="Proteomes" id="UP000198873"/>
    </source>
</evidence>
<name>A0A1I6U7F3_9ACTN</name>
<proteinExistence type="predicted"/>
<dbReference type="PROSITE" id="PS51257">
    <property type="entry name" value="PROKAR_LIPOPROTEIN"/>
    <property type="match status" value="1"/>
</dbReference>
<dbReference type="InterPro" id="IPR030678">
    <property type="entry name" value="Peptide/Ni-bd"/>
</dbReference>
<dbReference type="PANTHER" id="PTHR30290">
    <property type="entry name" value="PERIPLASMIC BINDING COMPONENT OF ABC TRANSPORTER"/>
    <property type="match status" value="1"/>
</dbReference>
<dbReference type="Gene3D" id="3.10.105.10">
    <property type="entry name" value="Dipeptide-binding Protein, Domain 3"/>
    <property type="match status" value="1"/>
</dbReference>
<protein>
    <submittedName>
        <fullName evidence="3">Peptide/nickel transport system substrate-binding protein</fullName>
    </submittedName>
</protein>
<evidence type="ECO:0000259" key="2">
    <source>
        <dbReference type="Pfam" id="PF00496"/>
    </source>
</evidence>
<dbReference type="EMBL" id="FPAB01000005">
    <property type="protein sequence ID" value="SFS97167.1"/>
    <property type="molecule type" value="Genomic_DNA"/>
</dbReference>
<evidence type="ECO:0000256" key="1">
    <source>
        <dbReference type="SAM" id="SignalP"/>
    </source>
</evidence>
<dbReference type="SUPFAM" id="SSF53850">
    <property type="entry name" value="Periplasmic binding protein-like II"/>
    <property type="match status" value="1"/>
</dbReference>
<dbReference type="PIRSF" id="PIRSF002741">
    <property type="entry name" value="MppA"/>
    <property type="match status" value="1"/>
</dbReference>
<reference evidence="4" key="1">
    <citation type="submission" date="2016-10" db="EMBL/GenBank/DDBJ databases">
        <authorList>
            <person name="Varghese N."/>
            <person name="Submissions S."/>
        </authorList>
    </citation>
    <scope>NUCLEOTIDE SEQUENCE [LARGE SCALE GENOMIC DNA]</scope>
    <source>
        <strain evidence="4">CGMCC 4.7047</strain>
    </source>
</reference>
<feature type="signal peptide" evidence="1">
    <location>
        <begin position="1"/>
        <end position="28"/>
    </location>
</feature>
<dbReference type="GO" id="GO:0042597">
    <property type="term" value="C:periplasmic space"/>
    <property type="evidence" value="ECO:0007669"/>
    <property type="project" value="UniProtKB-ARBA"/>
</dbReference>
<dbReference type="Gene3D" id="3.40.190.10">
    <property type="entry name" value="Periplasmic binding protein-like II"/>
    <property type="match status" value="1"/>
</dbReference>
<dbReference type="GO" id="GO:0015833">
    <property type="term" value="P:peptide transport"/>
    <property type="evidence" value="ECO:0007669"/>
    <property type="project" value="TreeGrafter"/>
</dbReference>
<gene>
    <name evidence="3" type="ORF">SAMN05444716_105326</name>
</gene>
<dbReference type="GO" id="GO:0043190">
    <property type="term" value="C:ATP-binding cassette (ABC) transporter complex"/>
    <property type="evidence" value="ECO:0007669"/>
    <property type="project" value="InterPro"/>
</dbReference>
<dbReference type="InterPro" id="IPR039424">
    <property type="entry name" value="SBP_5"/>
</dbReference>
<dbReference type="AlphaFoldDB" id="A0A1I6U7F3"/>
<dbReference type="STRING" id="1176198.SAMN05444716_105326"/>
<dbReference type="RefSeq" id="WP_093843506.1">
    <property type="nucleotide sequence ID" value="NZ_FPAB01000005.1"/>
</dbReference>